<dbReference type="Proteomes" id="UP000325787">
    <property type="component" value="Chromosome"/>
</dbReference>
<dbReference type="InterPro" id="IPR036291">
    <property type="entry name" value="NAD(P)-bd_dom_sf"/>
</dbReference>
<proteinExistence type="inferred from homology"/>
<dbReference type="Pfam" id="PF00106">
    <property type="entry name" value="adh_short"/>
    <property type="match status" value="1"/>
</dbReference>
<dbReference type="CDD" id="cd05233">
    <property type="entry name" value="SDR_c"/>
    <property type="match status" value="1"/>
</dbReference>
<evidence type="ECO:0000313" key="4">
    <source>
        <dbReference type="Proteomes" id="UP000325787"/>
    </source>
</evidence>
<dbReference type="EMBL" id="CP034550">
    <property type="protein sequence ID" value="QFZ20734.1"/>
    <property type="molecule type" value="Genomic_DNA"/>
</dbReference>
<evidence type="ECO:0000259" key="2">
    <source>
        <dbReference type="SMART" id="SM00822"/>
    </source>
</evidence>
<dbReference type="OrthoDB" id="7211155at2"/>
<dbReference type="KEGG" id="ssyi:EKG83_28015"/>
<evidence type="ECO:0000256" key="1">
    <source>
        <dbReference type="ARBA" id="ARBA00006484"/>
    </source>
</evidence>
<dbReference type="InterPro" id="IPR002347">
    <property type="entry name" value="SDR_fam"/>
</dbReference>
<dbReference type="InterPro" id="IPR057326">
    <property type="entry name" value="KR_dom"/>
</dbReference>
<dbReference type="AlphaFoldDB" id="A0A5Q0H4A2"/>
<dbReference type="SMART" id="SM00822">
    <property type="entry name" value="PKS_KR"/>
    <property type="match status" value="1"/>
</dbReference>
<gene>
    <name evidence="3" type="ORF">EKG83_28015</name>
</gene>
<dbReference type="Gene3D" id="3.40.50.720">
    <property type="entry name" value="NAD(P)-binding Rossmann-like Domain"/>
    <property type="match status" value="1"/>
</dbReference>
<keyword evidence="4" id="KW-1185">Reference proteome</keyword>
<feature type="domain" description="Ketoreductase" evidence="2">
    <location>
        <begin position="7"/>
        <end position="186"/>
    </location>
</feature>
<dbReference type="PANTHER" id="PTHR43943:SF2">
    <property type="entry name" value="DEHYDROGENASE_REDUCTASE 4"/>
    <property type="match status" value="1"/>
</dbReference>
<dbReference type="SUPFAM" id="SSF51735">
    <property type="entry name" value="NAD(P)-binding Rossmann-fold domains"/>
    <property type="match status" value="1"/>
</dbReference>
<dbReference type="RefSeq" id="WP_033428983.1">
    <property type="nucleotide sequence ID" value="NZ_CP034550.1"/>
</dbReference>
<organism evidence="3 4">
    <name type="scientific">Saccharothrix syringae</name>
    <name type="common">Nocardiopsis syringae</name>
    <dbReference type="NCBI Taxonomy" id="103733"/>
    <lineage>
        <taxon>Bacteria</taxon>
        <taxon>Bacillati</taxon>
        <taxon>Actinomycetota</taxon>
        <taxon>Actinomycetes</taxon>
        <taxon>Pseudonocardiales</taxon>
        <taxon>Pseudonocardiaceae</taxon>
        <taxon>Saccharothrix</taxon>
    </lineage>
</organism>
<accession>A0A5Q0H4A2</accession>
<dbReference type="PANTHER" id="PTHR43943">
    <property type="entry name" value="DEHYDROGENASE/REDUCTASE (SDR FAMILY) MEMBER 4"/>
    <property type="match status" value="1"/>
</dbReference>
<evidence type="ECO:0000313" key="3">
    <source>
        <dbReference type="EMBL" id="QFZ20734.1"/>
    </source>
</evidence>
<comment type="similarity">
    <text evidence="1">Belongs to the short-chain dehydrogenases/reductases (SDR) family.</text>
</comment>
<name>A0A5Q0H4A2_SACSY</name>
<sequence length="248" mass="25719">MSDLSGRTAIVVGASRGLGHGIATALAQAGAPVVAVSRTPAEFPDAGVGSVRTEIADAGDPRVAADLLDRHSPEVIVVVAGSVPHMRPLQQQTWETFSANWESDVRIAFHWLREVLLTPLRPGSRVVVFSSGAALNADGSPLSGGYAGAKATQRYITAYAQGESRAAGLDITFTSVLPRFAPSTGVGRPAVEAYAARAGLEVDDFLRHHAPLLTPEITGKAVVDLVQADAVDVAPAYVLNGTGLHALS</sequence>
<protein>
    <submittedName>
        <fullName evidence="3">SDR family oxidoreductase</fullName>
    </submittedName>
</protein>
<reference evidence="4" key="1">
    <citation type="journal article" date="2021" name="Curr. Microbiol.">
        <title>Complete genome of nocamycin-producing strain Saccharothrix syringae NRRL B-16468 reveals the biosynthetic potential for secondary metabolites.</title>
        <authorList>
            <person name="Mo X."/>
            <person name="Yang S."/>
        </authorList>
    </citation>
    <scope>NUCLEOTIDE SEQUENCE [LARGE SCALE GENOMIC DNA]</scope>
    <source>
        <strain evidence="4">ATCC 51364 / DSM 43886 / JCM 6844 / KCTC 9398 / NBRC 14523 / NRRL B-16468 / INA 2240</strain>
    </source>
</reference>